<evidence type="ECO:0000313" key="5">
    <source>
        <dbReference type="Proteomes" id="UP001215151"/>
    </source>
</evidence>
<proteinExistence type="predicted"/>
<evidence type="ECO:0000256" key="1">
    <source>
        <dbReference type="ARBA" id="ARBA00022801"/>
    </source>
</evidence>
<keyword evidence="1" id="KW-0378">Hydrolase</keyword>
<feature type="domain" description="Alpha/beta hydrolase fold-3" evidence="3">
    <location>
        <begin position="88"/>
        <end position="303"/>
    </location>
</feature>
<dbReference type="AlphaFoldDB" id="A0AAD7TL24"/>
<dbReference type="EMBL" id="JAPEVG010000479">
    <property type="protein sequence ID" value="KAJ8462286.1"/>
    <property type="molecule type" value="Genomic_DNA"/>
</dbReference>
<dbReference type="Gene3D" id="3.40.50.1820">
    <property type="entry name" value="alpha/beta hydrolase"/>
    <property type="match status" value="1"/>
</dbReference>
<reference evidence="4" key="1">
    <citation type="submission" date="2022-11" db="EMBL/GenBank/DDBJ databases">
        <title>Genome Sequence of Cubamyces cubensis.</title>
        <authorList>
            <person name="Buettner E."/>
        </authorList>
    </citation>
    <scope>NUCLEOTIDE SEQUENCE</scope>
    <source>
        <strain evidence="4">MPL-01</strain>
    </source>
</reference>
<dbReference type="InterPro" id="IPR050300">
    <property type="entry name" value="GDXG_lipolytic_enzyme"/>
</dbReference>
<dbReference type="PANTHER" id="PTHR48081:SF8">
    <property type="entry name" value="ALPHA_BETA HYDROLASE FOLD-3 DOMAIN-CONTAINING PROTEIN-RELATED"/>
    <property type="match status" value="1"/>
</dbReference>
<evidence type="ECO:0000259" key="3">
    <source>
        <dbReference type="Pfam" id="PF07859"/>
    </source>
</evidence>
<feature type="region of interest" description="Disordered" evidence="2">
    <location>
        <begin position="1"/>
        <end position="22"/>
    </location>
</feature>
<protein>
    <recommendedName>
        <fullName evidence="3">Alpha/beta hydrolase fold-3 domain-containing protein</fullName>
    </recommendedName>
</protein>
<accession>A0AAD7TL24</accession>
<sequence length="332" mass="36455">MDAERAHALADAETSGPTQPVSTVNVADSRALFDNFVTQPHAAFHESILPPKGTYTVQDHPVAVEGGEISVRSLVPVVEDANETFPVLVFIHGGGMCLGGIELDDYALRGWCVRHKISIVNVGYRLAPENPFPTAINDCHITLQWVVSNASILKADLSKGFIVGGHSAGAYVSAVLAHIARDDPFFEGRRLTGQLLREPTVCRYQAYPESLKAKFRSIEENKDVPPVTKDQLDRLRAWYNAPPTDPRSSPLLYPSHEGLPRAYIQASQLDVLRDDGLVYAEVLKEAGVEVKMDLYPGVGHGWYYNDPTSAASARAREGVEEALEWLLGRRQS</sequence>
<comment type="caution">
    <text evidence="4">The sequence shown here is derived from an EMBL/GenBank/DDBJ whole genome shotgun (WGS) entry which is preliminary data.</text>
</comment>
<dbReference type="Pfam" id="PF07859">
    <property type="entry name" value="Abhydrolase_3"/>
    <property type="match status" value="1"/>
</dbReference>
<dbReference type="PANTHER" id="PTHR48081">
    <property type="entry name" value="AB HYDROLASE SUPERFAMILY PROTEIN C4A8.06C"/>
    <property type="match status" value="1"/>
</dbReference>
<dbReference type="Proteomes" id="UP001215151">
    <property type="component" value="Unassembled WGS sequence"/>
</dbReference>
<dbReference type="SUPFAM" id="SSF53474">
    <property type="entry name" value="alpha/beta-Hydrolases"/>
    <property type="match status" value="1"/>
</dbReference>
<keyword evidence="5" id="KW-1185">Reference proteome</keyword>
<evidence type="ECO:0000313" key="4">
    <source>
        <dbReference type="EMBL" id="KAJ8462286.1"/>
    </source>
</evidence>
<gene>
    <name evidence="4" type="ORF">ONZ51_g11002</name>
</gene>
<name>A0AAD7TL24_9APHY</name>
<dbReference type="InterPro" id="IPR013094">
    <property type="entry name" value="AB_hydrolase_3"/>
</dbReference>
<feature type="compositionally biased region" description="Basic and acidic residues" evidence="2">
    <location>
        <begin position="1"/>
        <end position="10"/>
    </location>
</feature>
<evidence type="ECO:0000256" key="2">
    <source>
        <dbReference type="SAM" id="MobiDB-lite"/>
    </source>
</evidence>
<dbReference type="InterPro" id="IPR029058">
    <property type="entry name" value="AB_hydrolase_fold"/>
</dbReference>
<dbReference type="GO" id="GO:0016787">
    <property type="term" value="F:hydrolase activity"/>
    <property type="evidence" value="ECO:0007669"/>
    <property type="project" value="UniProtKB-KW"/>
</dbReference>
<organism evidence="4 5">
    <name type="scientific">Trametes cubensis</name>
    <dbReference type="NCBI Taxonomy" id="1111947"/>
    <lineage>
        <taxon>Eukaryota</taxon>
        <taxon>Fungi</taxon>
        <taxon>Dikarya</taxon>
        <taxon>Basidiomycota</taxon>
        <taxon>Agaricomycotina</taxon>
        <taxon>Agaricomycetes</taxon>
        <taxon>Polyporales</taxon>
        <taxon>Polyporaceae</taxon>
        <taxon>Trametes</taxon>
    </lineage>
</organism>